<dbReference type="AlphaFoldDB" id="B4R019"/>
<dbReference type="EMBL" id="CM000364">
    <property type="protein sequence ID" value="EDX13925.1"/>
    <property type="molecule type" value="Genomic_DNA"/>
</dbReference>
<evidence type="ECO:0000313" key="1">
    <source>
        <dbReference type="EMBL" id="EDX13925.1"/>
    </source>
</evidence>
<reference evidence="1 2" key="1">
    <citation type="journal article" date="2007" name="Nature">
        <title>Evolution of genes and genomes on the Drosophila phylogeny.</title>
        <authorList>
            <consortium name="Drosophila 12 Genomes Consortium"/>
            <person name="Clark A.G."/>
            <person name="Eisen M.B."/>
            <person name="Smith D.R."/>
            <person name="Bergman C.M."/>
            <person name="Oliver B."/>
            <person name="Markow T.A."/>
            <person name="Kaufman T.C."/>
            <person name="Kellis M."/>
            <person name="Gelbart W."/>
            <person name="Iyer V.N."/>
            <person name="Pollard D.A."/>
            <person name="Sackton T.B."/>
            <person name="Larracuente A.M."/>
            <person name="Singh N.D."/>
            <person name="Abad J.P."/>
            <person name="Abt D.N."/>
            <person name="Adryan B."/>
            <person name="Aguade M."/>
            <person name="Akashi H."/>
            <person name="Anderson W.W."/>
            <person name="Aquadro C.F."/>
            <person name="Ardell D.H."/>
            <person name="Arguello R."/>
            <person name="Artieri C.G."/>
            <person name="Barbash D.A."/>
            <person name="Barker D."/>
            <person name="Barsanti P."/>
            <person name="Batterham P."/>
            <person name="Batzoglou S."/>
            <person name="Begun D."/>
            <person name="Bhutkar A."/>
            <person name="Blanco E."/>
            <person name="Bosak S.A."/>
            <person name="Bradley R.K."/>
            <person name="Brand A.D."/>
            <person name="Brent M.R."/>
            <person name="Brooks A.N."/>
            <person name="Brown R.H."/>
            <person name="Butlin R.K."/>
            <person name="Caggese C."/>
            <person name="Calvi B.R."/>
            <person name="Bernardo de Carvalho A."/>
            <person name="Caspi A."/>
            <person name="Castrezana S."/>
            <person name="Celniker S.E."/>
            <person name="Chang J.L."/>
            <person name="Chapple C."/>
            <person name="Chatterji S."/>
            <person name="Chinwalla A."/>
            <person name="Civetta A."/>
            <person name="Clifton S.W."/>
            <person name="Comeron J.M."/>
            <person name="Costello J.C."/>
            <person name="Coyne J.A."/>
            <person name="Daub J."/>
            <person name="David R.G."/>
            <person name="Delcher A.L."/>
            <person name="Delehaunty K."/>
            <person name="Do C.B."/>
            <person name="Ebling H."/>
            <person name="Edwards K."/>
            <person name="Eickbush T."/>
            <person name="Evans J.D."/>
            <person name="Filipski A."/>
            <person name="Findeiss S."/>
            <person name="Freyhult E."/>
            <person name="Fulton L."/>
            <person name="Fulton R."/>
            <person name="Garcia A.C."/>
            <person name="Gardiner A."/>
            <person name="Garfield D.A."/>
            <person name="Garvin B.E."/>
            <person name="Gibson G."/>
            <person name="Gilbert D."/>
            <person name="Gnerre S."/>
            <person name="Godfrey J."/>
            <person name="Good R."/>
            <person name="Gotea V."/>
            <person name="Gravely B."/>
            <person name="Greenberg A.J."/>
            <person name="Griffiths-Jones S."/>
            <person name="Gross S."/>
            <person name="Guigo R."/>
            <person name="Gustafson E.A."/>
            <person name="Haerty W."/>
            <person name="Hahn M.W."/>
            <person name="Halligan D.L."/>
            <person name="Halpern A.L."/>
            <person name="Halter G.M."/>
            <person name="Han M.V."/>
            <person name="Heger A."/>
            <person name="Hillier L."/>
            <person name="Hinrichs A.S."/>
            <person name="Holmes I."/>
            <person name="Hoskins R.A."/>
            <person name="Hubisz M.J."/>
            <person name="Hultmark D."/>
            <person name="Huntley M.A."/>
            <person name="Jaffe D.B."/>
            <person name="Jagadeeshan S."/>
            <person name="Jeck W.R."/>
            <person name="Johnson J."/>
            <person name="Jones C.D."/>
            <person name="Jordan W.C."/>
            <person name="Karpen G.H."/>
            <person name="Kataoka E."/>
            <person name="Keightley P.D."/>
            <person name="Kheradpour P."/>
            <person name="Kirkness E.F."/>
            <person name="Koerich L.B."/>
            <person name="Kristiansen K."/>
            <person name="Kudrna D."/>
            <person name="Kulathinal R.J."/>
            <person name="Kumar S."/>
            <person name="Kwok R."/>
            <person name="Lander E."/>
            <person name="Langley C.H."/>
            <person name="Lapoint R."/>
            <person name="Lazzaro B.P."/>
            <person name="Lee S.J."/>
            <person name="Levesque L."/>
            <person name="Li R."/>
            <person name="Lin C.F."/>
            <person name="Lin M.F."/>
            <person name="Lindblad-Toh K."/>
            <person name="Llopart A."/>
            <person name="Long M."/>
            <person name="Low L."/>
            <person name="Lozovsky E."/>
            <person name="Lu J."/>
            <person name="Luo M."/>
            <person name="Machado C.A."/>
            <person name="Makalowski W."/>
            <person name="Marzo M."/>
            <person name="Matsuda M."/>
            <person name="Matzkin L."/>
            <person name="McAllister B."/>
            <person name="McBride C.S."/>
            <person name="McKernan B."/>
            <person name="McKernan K."/>
            <person name="Mendez-Lago M."/>
            <person name="Minx P."/>
            <person name="Mollenhauer M.U."/>
            <person name="Montooth K."/>
            <person name="Mount S.M."/>
            <person name="Mu X."/>
            <person name="Myers E."/>
            <person name="Negre B."/>
            <person name="Newfeld S."/>
            <person name="Nielsen R."/>
            <person name="Noor M.A."/>
            <person name="O'Grady P."/>
            <person name="Pachter L."/>
            <person name="Papaceit M."/>
            <person name="Parisi M.J."/>
            <person name="Parisi M."/>
            <person name="Parts L."/>
            <person name="Pedersen J.S."/>
            <person name="Pesole G."/>
            <person name="Phillippy A.M."/>
            <person name="Ponting C.P."/>
            <person name="Pop M."/>
            <person name="Porcelli D."/>
            <person name="Powell J.R."/>
            <person name="Prohaska S."/>
            <person name="Pruitt K."/>
            <person name="Puig M."/>
            <person name="Quesneville H."/>
            <person name="Ram K.R."/>
            <person name="Rand D."/>
            <person name="Rasmussen M.D."/>
            <person name="Reed L.K."/>
            <person name="Reenan R."/>
            <person name="Reily A."/>
            <person name="Remington K.A."/>
            <person name="Rieger T.T."/>
            <person name="Ritchie M.G."/>
            <person name="Robin C."/>
            <person name="Rogers Y.H."/>
            <person name="Rohde C."/>
            <person name="Rozas J."/>
            <person name="Rubenfield M.J."/>
            <person name="Ruiz A."/>
            <person name="Russo S."/>
            <person name="Salzberg S.L."/>
            <person name="Sanchez-Gracia A."/>
            <person name="Saranga D.J."/>
            <person name="Sato H."/>
            <person name="Schaeffer S.W."/>
            <person name="Schatz M.C."/>
            <person name="Schlenke T."/>
            <person name="Schwartz R."/>
            <person name="Segarra C."/>
            <person name="Singh R.S."/>
            <person name="Sirot L."/>
            <person name="Sirota M."/>
            <person name="Sisneros N.B."/>
            <person name="Smith C.D."/>
            <person name="Smith T.F."/>
            <person name="Spieth J."/>
            <person name="Stage D.E."/>
            <person name="Stark A."/>
            <person name="Stephan W."/>
            <person name="Strausberg R.L."/>
            <person name="Strempel S."/>
            <person name="Sturgill D."/>
            <person name="Sutton G."/>
            <person name="Sutton G.G."/>
            <person name="Tao W."/>
            <person name="Teichmann S."/>
            <person name="Tobari Y.N."/>
            <person name="Tomimura Y."/>
            <person name="Tsolas J.M."/>
            <person name="Valente V.L."/>
            <person name="Venter E."/>
            <person name="Venter J.C."/>
            <person name="Vicario S."/>
            <person name="Vieira F.G."/>
            <person name="Vilella A.J."/>
            <person name="Villasante A."/>
            <person name="Walenz B."/>
            <person name="Wang J."/>
            <person name="Wasserman M."/>
            <person name="Watts T."/>
            <person name="Wilson D."/>
            <person name="Wilson R.K."/>
            <person name="Wing R.A."/>
            <person name="Wolfner M.F."/>
            <person name="Wong A."/>
            <person name="Wong G.K."/>
            <person name="Wu C.I."/>
            <person name="Wu G."/>
            <person name="Yamamoto D."/>
            <person name="Yang H.P."/>
            <person name="Yang S.P."/>
            <person name="Yorke J.A."/>
            <person name="Yoshida K."/>
            <person name="Zdobnov E."/>
            <person name="Zhang P."/>
            <person name="Zhang Y."/>
            <person name="Zimin A.V."/>
            <person name="Baldwin J."/>
            <person name="Abdouelleil A."/>
            <person name="Abdulkadir J."/>
            <person name="Abebe A."/>
            <person name="Abera B."/>
            <person name="Abreu J."/>
            <person name="Acer S.C."/>
            <person name="Aftuck L."/>
            <person name="Alexander A."/>
            <person name="An P."/>
            <person name="Anderson E."/>
            <person name="Anderson S."/>
            <person name="Arachi H."/>
            <person name="Azer M."/>
            <person name="Bachantsang P."/>
            <person name="Barry A."/>
            <person name="Bayul T."/>
            <person name="Berlin A."/>
            <person name="Bessette D."/>
            <person name="Bloom T."/>
            <person name="Blye J."/>
            <person name="Boguslavskiy L."/>
            <person name="Bonnet C."/>
            <person name="Boukhgalter B."/>
            <person name="Bourzgui I."/>
            <person name="Brown A."/>
            <person name="Cahill P."/>
            <person name="Channer S."/>
            <person name="Cheshatsang Y."/>
            <person name="Chuda L."/>
            <person name="Citroen M."/>
            <person name="Collymore A."/>
            <person name="Cooke P."/>
            <person name="Costello M."/>
            <person name="D'Aco K."/>
            <person name="Daza R."/>
            <person name="De Haan G."/>
            <person name="DeGray S."/>
            <person name="DeMaso C."/>
            <person name="Dhargay N."/>
            <person name="Dooley K."/>
            <person name="Dooley E."/>
            <person name="Doricent M."/>
            <person name="Dorje P."/>
            <person name="Dorjee K."/>
            <person name="Dupes A."/>
            <person name="Elong R."/>
            <person name="Falk J."/>
            <person name="Farina A."/>
            <person name="Faro S."/>
            <person name="Ferguson D."/>
            <person name="Fisher S."/>
            <person name="Foley C.D."/>
            <person name="Franke A."/>
            <person name="Friedrich D."/>
            <person name="Gadbois L."/>
            <person name="Gearin G."/>
            <person name="Gearin C.R."/>
            <person name="Giannoukos G."/>
            <person name="Goode T."/>
            <person name="Graham J."/>
            <person name="Grandbois E."/>
            <person name="Grewal S."/>
            <person name="Gyaltsen K."/>
            <person name="Hafez N."/>
            <person name="Hagos B."/>
            <person name="Hall J."/>
            <person name="Henson C."/>
            <person name="Hollinger A."/>
            <person name="Honan T."/>
            <person name="Huard M.D."/>
            <person name="Hughes L."/>
            <person name="Hurhula B."/>
            <person name="Husby M.E."/>
            <person name="Kamat A."/>
            <person name="Kanga B."/>
            <person name="Kashin S."/>
            <person name="Khazanovich D."/>
            <person name="Kisner P."/>
            <person name="Lance K."/>
            <person name="Lara M."/>
            <person name="Lee W."/>
            <person name="Lennon N."/>
            <person name="Letendre F."/>
            <person name="LeVine R."/>
            <person name="Lipovsky A."/>
            <person name="Liu X."/>
            <person name="Liu J."/>
            <person name="Liu S."/>
            <person name="Lokyitsang T."/>
            <person name="Lokyitsang Y."/>
            <person name="Lubonja R."/>
            <person name="Lui A."/>
            <person name="MacDonald P."/>
            <person name="Magnisalis V."/>
            <person name="Maru K."/>
            <person name="Matthews C."/>
            <person name="McCusker W."/>
            <person name="McDonough S."/>
            <person name="Mehta T."/>
            <person name="Meldrim J."/>
            <person name="Meneus L."/>
            <person name="Mihai O."/>
            <person name="Mihalev A."/>
            <person name="Mihova T."/>
            <person name="Mittelman R."/>
            <person name="Mlenga V."/>
            <person name="Montmayeur A."/>
            <person name="Mulrain L."/>
            <person name="Navidi A."/>
            <person name="Naylor J."/>
            <person name="Negash T."/>
            <person name="Nguyen T."/>
            <person name="Nguyen N."/>
            <person name="Nicol R."/>
            <person name="Norbu C."/>
            <person name="Norbu N."/>
            <person name="Novod N."/>
            <person name="O'Neill B."/>
            <person name="Osman S."/>
            <person name="Markiewicz E."/>
            <person name="Oyono O.L."/>
            <person name="Patti C."/>
            <person name="Phunkhang P."/>
            <person name="Pierre F."/>
            <person name="Priest M."/>
            <person name="Raghuraman S."/>
            <person name="Rege F."/>
            <person name="Reyes R."/>
            <person name="Rise C."/>
            <person name="Rogov P."/>
            <person name="Ross K."/>
            <person name="Ryan E."/>
            <person name="Settipalli S."/>
            <person name="Shea T."/>
            <person name="Sherpa N."/>
            <person name="Shi L."/>
            <person name="Shih D."/>
            <person name="Sparrow T."/>
            <person name="Spaulding J."/>
            <person name="Stalker J."/>
            <person name="Stange-Thomann N."/>
            <person name="Stavropoulos S."/>
            <person name="Stone C."/>
            <person name="Strader C."/>
            <person name="Tesfaye S."/>
            <person name="Thomson T."/>
            <person name="Thoulutsang Y."/>
            <person name="Thoulutsang D."/>
            <person name="Topham K."/>
            <person name="Topping I."/>
            <person name="Tsamla T."/>
            <person name="Vassiliev H."/>
            <person name="Vo A."/>
            <person name="Wangchuk T."/>
            <person name="Wangdi T."/>
            <person name="Weiand M."/>
            <person name="Wilkinson J."/>
            <person name="Wilson A."/>
            <person name="Yadav S."/>
            <person name="Young G."/>
            <person name="Yu Q."/>
            <person name="Zembek L."/>
            <person name="Zhong D."/>
            <person name="Zimmer A."/>
            <person name="Zwirko Z."/>
            <person name="Jaffe D.B."/>
            <person name="Alvarez P."/>
            <person name="Brockman W."/>
            <person name="Butler J."/>
            <person name="Chin C."/>
            <person name="Gnerre S."/>
            <person name="Grabherr M."/>
            <person name="Kleber M."/>
            <person name="Mauceli E."/>
            <person name="MacCallum I."/>
        </authorList>
    </citation>
    <scope>NUCLEOTIDE SEQUENCE [LARGE SCALE GENOMIC DNA]</scope>
    <source>
        <strain evidence="2">white501</strain>
    </source>
</reference>
<protein>
    <submittedName>
        <fullName evidence="1">GD18457</fullName>
    </submittedName>
</protein>
<proteinExistence type="predicted"/>
<evidence type="ECO:0000313" key="2">
    <source>
        <dbReference type="Proteomes" id="UP000000304"/>
    </source>
</evidence>
<organism evidence="1 2">
    <name type="scientific">Drosophila simulans</name>
    <name type="common">Fruit fly</name>
    <dbReference type="NCBI Taxonomy" id="7240"/>
    <lineage>
        <taxon>Eukaryota</taxon>
        <taxon>Metazoa</taxon>
        <taxon>Ecdysozoa</taxon>
        <taxon>Arthropoda</taxon>
        <taxon>Hexapoda</taxon>
        <taxon>Insecta</taxon>
        <taxon>Pterygota</taxon>
        <taxon>Neoptera</taxon>
        <taxon>Endopterygota</taxon>
        <taxon>Diptera</taxon>
        <taxon>Brachycera</taxon>
        <taxon>Muscomorpha</taxon>
        <taxon>Ephydroidea</taxon>
        <taxon>Drosophilidae</taxon>
        <taxon>Drosophila</taxon>
        <taxon>Sophophora</taxon>
    </lineage>
</organism>
<name>B4R019_DROSI</name>
<gene>
    <name evidence="1" type="primary">Dsim\GD18457</name>
    <name evidence="1" type="ORF">Dsim_GD18457</name>
</gene>
<sequence>MDLITILPPPVDTPCVAWVNNPVVPPEAEDSSSYHTGIDNAAALRLSGGLSPDLDS</sequence>
<dbReference type="Proteomes" id="UP000000304">
    <property type="component" value="Chromosome 3R"/>
</dbReference>
<keyword evidence="2" id="KW-1185">Reference proteome</keyword>
<dbReference type="HOGENOM" id="CLU_3016470_0_0_1"/>
<accession>B4R019</accession>